<dbReference type="InterPro" id="IPR001525">
    <property type="entry name" value="C5_MeTfrase"/>
</dbReference>
<dbReference type="GO" id="GO:0009307">
    <property type="term" value="P:DNA restriction-modification system"/>
    <property type="evidence" value="ECO:0007669"/>
    <property type="project" value="UniProtKB-KW"/>
</dbReference>
<dbReference type="Gene3D" id="3.40.50.150">
    <property type="entry name" value="Vaccinia Virus protein VP39"/>
    <property type="match status" value="1"/>
</dbReference>
<gene>
    <name evidence="8" type="ORF">HNR00_004759</name>
</gene>
<reference evidence="8 9" key="1">
    <citation type="submission" date="2020-08" db="EMBL/GenBank/DDBJ databases">
        <title>Genomic Encyclopedia of Type Strains, Phase IV (KMG-IV): sequencing the most valuable type-strain genomes for metagenomic binning, comparative biology and taxonomic classification.</title>
        <authorList>
            <person name="Goeker M."/>
        </authorList>
    </citation>
    <scope>NUCLEOTIDE SEQUENCE [LARGE SCALE GENOMIC DNA]</scope>
    <source>
        <strain evidence="8 9">DSM 2163</strain>
    </source>
</reference>
<evidence type="ECO:0000256" key="7">
    <source>
        <dbReference type="PROSITE-ProRule" id="PRU01016"/>
    </source>
</evidence>
<dbReference type="PROSITE" id="PS00094">
    <property type="entry name" value="C5_MTASE_1"/>
    <property type="match status" value="1"/>
</dbReference>
<feature type="active site" evidence="7">
    <location>
        <position position="72"/>
    </location>
</feature>
<keyword evidence="2 7" id="KW-0489">Methyltransferase</keyword>
<keyword evidence="4 7" id="KW-0949">S-adenosyl-L-methionine</keyword>
<dbReference type="InterPro" id="IPR029063">
    <property type="entry name" value="SAM-dependent_MTases_sf"/>
</dbReference>
<accession>A0A840ZPJ0</accession>
<dbReference type="InterPro" id="IPR031303">
    <property type="entry name" value="C5_meth_CS"/>
</dbReference>
<dbReference type="AlphaFoldDB" id="A0A840ZPJ0"/>
<evidence type="ECO:0000256" key="5">
    <source>
        <dbReference type="ARBA" id="ARBA00022747"/>
    </source>
</evidence>
<keyword evidence="5" id="KW-0680">Restriction system</keyword>
<dbReference type="EMBL" id="JACHOP010000032">
    <property type="protein sequence ID" value="MBB5760019.1"/>
    <property type="molecule type" value="Genomic_DNA"/>
</dbReference>
<evidence type="ECO:0000256" key="3">
    <source>
        <dbReference type="ARBA" id="ARBA00022679"/>
    </source>
</evidence>
<sequence>MRGLFAIEHDPMAFESFAANFVEDGAPESVRFDWPSWLERRAWSVAELLERHHADLEELRGSVDIIAGGPPCQGFSLAGQRIENDPRNLLVEKYVEAVKLMRPAALILENVPGMQYAHGTGTLPQAADMRQRRRRSFYDRLAIDLDAVGYEVRATLVDASRFGVPQRRLRLIAIGLRKDLSHWPLDSVGHVFDLIEEARAEQLRDFELGDAVSAADAISDLEIGNRPLVECTDPQSPGGYFQATPAVAATAYQKFMRRGAEDAPDSLRLANHRDEIRLRYEKILQNCQRGVRMNDDDRSLFGLKKHRIHPMSPSEPAPTITTMPDDVLHYAEPRILTVRESARLQSFPDWFRFRGKFTTGGNRRTRECPRYTQVGNAVPPLLARAIGVAVSRALEKFERTHAGAQVERQTKVVGK</sequence>
<dbReference type="InterPro" id="IPR050390">
    <property type="entry name" value="C5-Methyltransferase"/>
</dbReference>
<dbReference type="GO" id="GO:0003886">
    <property type="term" value="F:DNA (cytosine-5-)-methyltransferase activity"/>
    <property type="evidence" value="ECO:0007669"/>
    <property type="project" value="UniProtKB-EC"/>
</dbReference>
<dbReference type="Pfam" id="PF00145">
    <property type="entry name" value="DNA_methylase"/>
    <property type="match status" value="1"/>
</dbReference>
<evidence type="ECO:0000256" key="4">
    <source>
        <dbReference type="ARBA" id="ARBA00022691"/>
    </source>
</evidence>
<proteinExistence type="inferred from homology"/>
<evidence type="ECO:0000313" key="9">
    <source>
        <dbReference type="Proteomes" id="UP000583454"/>
    </source>
</evidence>
<evidence type="ECO:0000256" key="1">
    <source>
        <dbReference type="ARBA" id="ARBA00011975"/>
    </source>
</evidence>
<keyword evidence="9" id="KW-1185">Reference proteome</keyword>
<comment type="similarity">
    <text evidence="7">Belongs to the class I-like SAM-binding methyltransferase superfamily. C5-methyltransferase family.</text>
</comment>
<evidence type="ECO:0000256" key="6">
    <source>
        <dbReference type="ARBA" id="ARBA00047422"/>
    </source>
</evidence>
<dbReference type="GO" id="GO:0032259">
    <property type="term" value="P:methylation"/>
    <property type="evidence" value="ECO:0007669"/>
    <property type="project" value="UniProtKB-KW"/>
</dbReference>
<protein>
    <recommendedName>
        <fullName evidence="1">DNA (cytosine-5-)-methyltransferase</fullName>
        <ecNumber evidence="1">2.1.1.37</ecNumber>
    </recommendedName>
</protein>
<dbReference type="Proteomes" id="UP000583454">
    <property type="component" value="Unassembled WGS sequence"/>
</dbReference>
<dbReference type="SUPFAM" id="SSF53335">
    <property type="entry name" value="S-adenosyl-L-methionine-dependent methyltransferases"/>
    <property type="match status" value="1"/>
</dbReference>
<comment type="catalytic activity">
    <reaction evidence="6">
        <text>a 2'-deoxycytidine in DNA + S-adenosyl-L-methionine = a 5-methyl-2'-deoxycytidine in DNA + S-adenosyl-L-homocysteine + H(+)</text>
        <dbReference type="Rhea" id="RHEA:13681"/>
        <dbReference type="Rhea" id="RHEA-COMP:11369"/>
        <dbReference type="Rhea" id="RHEA-COMP:11370"/>
        <dbReference type="ChEBI" id="CHEBI:15378"/>
        <dbReference type="ChEBI" id="CHEBI:57856"/>
        <dbReference type="ChEBI" id="CHEBI:59789"/>
        <dbReference type="ChEBI" id="CHEBI:85452"/>
        <dbReference type="ChEBI" id="CHEBI:85454"/>
        <dbReference type="EC" id="2.1.1.37"/>
    </reaction>
</comment>
<dbReference type="NCBIfam" id="TIGR00675">
    <property type="entry name" value="dcm"/>
    <property type="match status" value="1"/>
</dbReference>
<dbReference type="EC" id="2.1.1.37" evidence="1"/>
<evidence type="ECO:0000313" key="8">
    <source>
        <dbReference type="EMBL" id="MBB5760019.1"/>
    </source>
</evidence>
<evidence type="ECO:0000256" key="2">
    <source>
        <dbReference type="ARBA" id="ARBA00022603"/>
    </source>
</evidence>
<name>A0A840ZPJ0_9HYPH</name>
<organism evidence="8 9">
    <name type="scientific">Methylorubrum rhodinum</name>
    <dbReference type="NCBI Taxonomy" id="29428"/>
    <lineage>
        <taxon>Bacteria</taxon>
        <taxon>Pseudomonadati</taxon>
        <taxon>Pseudomonadota</taxon>
        <taxon>Alphaproteobacteria</taxon>
        <taxon>Hyphomicrobiales</taxon>
        <taxon>Methylobacteriaceae</taxon>
        <taxon>Methylorubrum</taxon>
    </lineage>
</organism>
<keyword evidence="3 7" id="KW-0808">Transferase</keyword>
<dbReference type="InterPro" id="IPR018117">
    <property type="entry name" value="C5_DNA_meth_AS"/>
</dbReference>
<dbReference type="PANTHER" id="PTHR10629">
    <property type="entry name" value="CYTOSINE-SPECIFIC METHYLTRANSFERASE"/>
    <property type="match status" value="1"/>
</dbReference>
<dbReference type="PROSITE" id="PS51679">
    <property type="entry name" value="SAM_MT_C5"/>
    <property type="match status" value="1"/>
</dbReference>
<dbReference type="Gene3D" id="3.90.120.10">
    <property type="entry name" value="DNA Methylase, subunit A, domain 2"/>
    <property type="match status" value="1"/>
</dbReference>
<dbReference type="PANTHER" id="PTHR10629:SF52">
    <property type="entry name" value="DNA (CYTOSINE-5)-METHYLTRANSFERASE 1"/>
    <property type="match status" value="1"/>
</dbReference>
<dbReference type="PROSITE" id="PS00095">
    <property type="entry name" value="C5_MTASE_2"/>
    <property type="match status" value="1"/>
</dbReference>
<comment type="caution">
    <text evidence="8">The sequence shown here is derived from an EMBL/GenBank/DDBJ whole genome shotgun (WGS) entry which is preliminary data.</text>
</comment>